<feature type="domain" description="PAC" evidence="1">
    <location>
        <begin position="52"/>
        <end position="107"/>
    </location>
</feature>
<dbReference type="InterPro" id="IPR029787">
    <property type="entry name" value="Nucleotide_cyclase"/>
</dbReference>
<organism evidence="4">
    <name type="scientific">bioreactor metagenome</name>
    <dbReference type="NCBI Taxonomy" id="1076179"/>
    <lineage>
        <taxon>unclassified sequences</taxon>
        <taxon>metagenomes</taxon>
        <taxon>ecological metagenomes</taxon>
    </lineage>
</organism>
<reference evidence="4" key="1">
    <citation type="submission" date="2019-08" db="EMBL/GenBank/DDBJ databases">
        <authorList>
            <person name="Kucharzyk K."/>
            <person name="Murdoch R.W."/>
            <person name="Higgins S."/>
            <person name="Loffler F."/>
        </authorList>
    </citation>
    <scope>NUCLEOTIDE SEQUENCE</scope>
</reference>
<dbReference type="PANTHER" id="PTHR43155:SF2">
    <property type="entry name" value="CYCLIC DI-GMP PHOSPHODIESTERASE PA4108"/>
    <property type="match status" value="1"/>
</dbReference>
<dbReference type="InterPro" id="IPR035965">
    <property type="entry name" value="PAS-like_dom_sf"/>
</dbReference>
<dbReference type="SUPFAM" id="SSF109604">
    <property type="entry name" value="HD-domain/PDEase-like"/>
    <property type="match status" value="1"/>
</dbReference>
<name>A0A645A6C5_9ZZZZ</name>
<dbReference type="Gene3D" id="3.30.450.20">
    <property type="entry name" value="PAS domain"/>
    <property type="match status" value="1"/>
</dbReference>
<dbReference type="SUPFAM" id="SSF55073">
    <property type="entry name" value="Nucleotide cyclase"/>
    <property type="match status" value="1"/>
</dbReference>
<comment type="caution">
    <text evidence="4">The sequence shown here is derived from an EMBL/GenBank/DDBJ whole genome shotgun (WGS) entry which is preliminary data.</text>
</comment>
<dbReference type="InterPro" id="IPR000160">
    <property type="entry name" value="GGDEF_dom"/>
</dbReference>
<dbReference type="Gene3D" id="1.10.3210.10">
    <property type="entry name" value="Hypothetical protein af1432"/>
    <property type="match status" value="1"/>
</dbReference>
<evidence type="ECO:0000259" key="2">
    <source>
        <dbReference type="PROSITE" id="PS50887"/>
    </source>
</evidence>
<dbReference type="SMART" id="SM00267">
    <property type="entry name" value="GGDEF"/>
    <property type="match status" value="1"/>
</dbReference>
<dbReference type="Gene3D" id="3.30.70.270">
    <property type="match status" value="1"/>
</dbReference>
<dbReference type="AlphaFoldDB" id="A0A645A6C5"/>
<evidence type="ECO:0000259" key="3">
    <source>
        <dbReference type="PROSITE" id="PS51832"/>
    </source>
</evidence>
<dbReference type="SUPFAM" id="SSF55785">
    <property type="entry name" value="PYP-like sensor domain (PAS domain)"/>
    <property type="match status" value="1"/>
</dbReference>
<dbReference type="InterPro" id="IPR003607">
    <property type="entry name" value="HD/PDEase_dom"/>
</dbReference>
<dbReference type="CDD" id="cd01949">
    <property type="entry name" value="GGDEF"/>
    <property type="match status" value="1"/>
</dbReference>
<sequence>MVNDAAEKIIDMSRDVILKENIPTILKKYNVRDIEKTNEKLLRIINEGAIIRDGEITISKNLYENYKSVNILYNVYPIKNEQGKISGTVVSFLDITDRVEKQNKIDYMTYHDSLTGTFNRSFFTNEINNIDIKENLPISIIMGDVNGLKLTNDAFGHLLGDKLLITAVEVMKKSCNENDLIVRWGGDEFIILLPNTDEKQVQKISDRIKSECENERIDSIALSISIGYSTKSSIEEDIMKVINTSEDMMYRIKMVESRSQKSKTLKVITQTLQEKSFQDVEHSKNVSKLCRIIGKEMGMSSKELSELEILGDIHDIGKVTINEDVLNKKGVLNSEEWKDVKKHSEVGYHIALSSPELSFLADSILAHHERYDGFGYPKGLKGEEIPQYSRMLAIADAFDSMAGYRVYRNKMSKREIINEFKDCSGKHFDPKLVKVFIDKVVENKWIQDIYFKVDN</sequence>
<dbReference type="InterPro" id="IPR043128">
    <property type="entry name" value="Rev_trsase/Diguanyl_cyclase"/>
</dbReference>
<evidence type="ECO:0000313" key="4">
    <source>
        <dbReference type="EMBL" id="MPM48725.1"/>
    </source>
</evidence>
<feature type="domain" description="GGDEF" evidence="2">
    <location>
        <begin position="136"/>
        <end position="266"/>
    </location>
</feature>
<dbReference type="SMART" id="SM00471">
    <property type="entry name" value="HDc"/>
    <property type="match status" value="1"/>
</dbReference>
<dbReference type="InterPro" id="IPR037522">
    <property type="entry name" value="HD_GYP_dom"/>
</dbReference>
<evidence type="ECO:0000259" key="1">
    <source>
        <dbReference type="PROSITE" id="PS50113"/>
    </source>
</evidence>
<dbReference type="Pfam" id="PF00990">
    <property type="entry name" value="GGDEF"/>
    <property type="match status" value="1"/>
</dbReference>
<protein>
    <submittedName>
        <fullName evidence="4">Uncharacterized protein</fullName>
    </submittedName>
</protein>
<feature type="domain" description="HD-GYP" evidence="3">
    <location>
        <begin position="257"/>
        <end position="452"/>
    </location>
</feature>
<dbReference type="NCBIfam" id="TIGR00254">
    <property type="entry name" value="GGDEF"/>
    <property type="match status" value="1"/>
</dbReference>
<dbReference type="PANTHER" id="PTHR43155">
    <property type="entry name" value="CYCLIC DI-GMP PHOSPHODIESTERASE PA4108-RELATED"/>
    <property type="match status" value="1"/>
</dbReference>
<dbReference type="PROSITE" id="PS50113">
    <property type="entry name" value="PAC"/>
    <property type="match status" value="1"/>
</dbReference>
<dbReference type="CDD" id="cd00077">
    <property type="entry name" value="HDc"/>
    <property type="match status" value="1"/>
</dbReference>
<accession>A0A645A6C5</accession>
<dbReference type="Pfam" id="PF13487">
    <property type="entry name" value="HD_5"/>
    <property type="match status" value="1"/>
</dbReference>
<dbReference type="InterPro" id="IPR000700">
    <property type="entry name" value="PAS-assoc_C"/>
</dbReference>
<gene>
    <name evidence="4" type="ORF">SDC9_95452</name>
</gene>
<dbReference type="PROSITE" id="PS50887">
    <property type="entry name" value="GGDEF"/>
    <property type="match status" value="1"/>
</dbReference>
<dbReference type="PROSITE" id="PS51832">
    <property type="entry name" value="HD_GYP"/>
    <property type="match status" value="1"/>
</dbReference>
<dbReference type="EMBL" id="VSSQ01012224">
    <property type="protein sequence ID" value="MPM48725.1"/>
    <property type="molecule type" value="Genomic_DNA"/>
</dbReference>
<proteinExistence type="predicted"/>